<organism evidence="2 3">
    <name type="scientific">Diplocloster agilis</name>
    <dbReference type="NCBI Taxonomy" id="2850323"/>
    <lineage>
        <taxon>Bacteria</taxon>
        <taxon>Bacillati</taxon>
        <taxon>Bacillota</taxon>
        <taxon>Clostridia</taxon>
        <taxon>Lachnospirales</taxon>
        <taxon>Lachnospiraceae</taxon>
        <taxon>Diplocloster</taxon>
    </lineage>
</organism>
<dbReference type="AlphaFoldDB" id="A0A949NHC9"/>
<proteinExistence type="predicted"/>
<protein>
    <submittedName>
        <fullName evidence="2">NERD domain-containing protein</fullName>
    </submittedName>
</protein>
<name>A0A949NHC9_9FIRM</name>
<keyword evidence="3" id="KW-1185">Reference proteome</keyword>
<reference evidence="2" key="1">
    <citation type="submission" date="2021-06" db="EMBL/GenBank/DDBJ databases">
        <title>Description of novel taxa of the family Lachnospiraceae.</title>
        <authorList>
            <person name="Chaplin A.V."/>
            <person name="Sokolova S.R."/>
            <person name="Pikina A.P."/>
            <person name="Korzhanova M."/>
            <person name="Belova V."/>
            <person name="Korostin D."/>
            <person name="Efimov B.A."/>
        </authorList>
    </citation>
    <scope>NUCLEOTIDE SEQUENCE</scope>
    <source>
        <strain evidence="2">ASD5720</strain>
    </source>
</reference>
<evidence type="ECO:0000313" key="2">
    <source>
        <dbReference type="EMBL" id="MBU9738048.1"/>
    </source>
</evidence>
<dbReference type="PROSITE" id="PS50965">
    <property type="entry name" value="NERD"/>
    <property type="match status" value="1"/>
</dbReference>
<evidence type="ECO:0000259" key="1">
    <source>
        <dbReference type="PROSITE" id="PS50965"/>
    </source>
</evidence>
<accession>A0A949NHC9</accession>
<dbReference type="EMBL" id="JAHQCW010000028">
    <property type="protein sequence ID" value="MBU9738048.1"/>
    <property type="molecule type" value="Genomic_DNA"/>
</dbReference>
<sequence length="186" mass="21911">MVPKIEKEIRNQRAGIAGEKQILFELKNSHIPMYVLHDLYLEYEGLSAQIDFLVITRRRNFVIECKNLYGNIEINNHGDFIRHMTYRGRNYSEKMYSPITQNERHLALIKQLRMAEKGNILTKTFLDKNFDVNYRSVIVIANSKTILNDKYAKKEIKNKVIPADRLVSYIKMVNSEKNAEDCLRRT</sequence>
<dbReference type="Proteomes" id="UP000712157">
    <property type="component" value="Unassembled WGS sequence"/>
</dbReference>
<dbReference type="Pfam" id="PF08378">
    <property type="entry name" value="NERD"/>
    <property type="match status" value="1"/>
</dbReference>
<feature type="domain" description="NERD" evidence="1">
    <location>
        <begin position="14"/>
        <end position="132"/>
    </location>
</feature>
<comment type="caution">
    <text evidence="2">The sequence shown here is derived from an EMBL/GenBank/DDBJ whole genome shotgun (WGS) entry which is preliminary data.</text>
</comment>
<dbReference type="InterPro" id="IPR011528">
    <property type="entry name" value="NERD"/>
</dbReference>
<gene>
    <name evidence="2" type="ORF">KTH89_16010</name>
</gene>
<evidence type="ECO:0000313" key="3">
    <source>
        <dbReference type="Proteomes" id="UP000712157"/>
    </source>
</evidence>